<dbReference type="PANTHER" id="PTHR13691:SF5">
    <property type="entry name" value="LARGE RIBOSOMAL SUBUNIT PROTEIN UL2M"/>
    <property type="match status" value="1"/>
</dbReference>
<sequence>MFSSARCLLRSAFSAINVASTSSFAAASSSSALASSSSAVLPHVLKNARRYATEATTSQQSPSEVNAALARTSVLYKTYKPVTPGIRHLKRPLSPHLYQGRPLRELTVPLRKRGGRNHHGRITVRHRGGGHKQRIRIVDFMRTQPGPCDVVRIEYDPGRSAHIALIKNRNPNLFGEKVWSYILAPDNLRAGDVVESFRQGIPDGLVPGFVDSKDVRGKALEKKGDVGLTQSQTASTASLALGVLRAITIKPGNVVPLRLIPPGTIIHNIALNPQGRAVLVRSAGTFGQVVAHEDSGKYSQVRLQSGEVRKVLQDCVATVGKVSNPLWKNRNLGKAGRNRWLGRRPRVRGMAMNRCDHPHGGGRGKSKGNKQPRSVWGWVAKGVRTRKPGPKGPKNSNKMVIRERPRGKEKRGL</sequence>
<dbReference type="GO" id="GO:0003723">
    <property type="term" value="F:RNA binding"/>
    <property type="evidence" value="ECO:0007669"/>
    <property type="project" value="InterPro"/>
</dbReference>
<name>A0A4Q9MLE5_9APHY</name>
<evidence type="ECO:0000256" key="8">
    <source>
        <dbReference type="SAM" id="MobiDB-lite"/>
    </source>
</evidence>
<accession>A0A4Q9MLE5</accession>
<dbReference type="GO" id="GO:0032543">
    <property type="term" value="P:mitochondrial translation"/>
    <property type="evidence" value="ECO:0007669"/>
    <property type="project" value="TreeGrafter"/>
</dbReference>
<dbReference type="AlphaFoldDB" id="A0A4Q9MLE5"/>
<dbReference type="Pfam" id="PF00181">
    <property type="entry name" value="Ribosomal_L2_N"/>
    <property type="match status" value="1"/>
</dbReference>
<comment type="function">
    <text evidence="6">Component of the mitochondrial ribosome (mitoribosome), a dedicated translation machinery responsible for the synthesis of mitochondrial genome-encoded proteins, including at least some of the essential transmembrane subunits of the mitochondrial respiratory chain. The mitoribosomes are attached to the mitochondrial inner membrane and translation products are cotranslationally integrated into the membrane.</text>
</comment>
<dbReference type="InterPro" id="IPR022666">
    <property type="entry name" value="Ribosomal_uL2_RNA-bd_dom"/>
</dbReference>
<evidence type="ECO:0000256" key="5">
    <source>
        <dbReference type="ARBA" id="ARBA00023274"/>
    </source>
</evidence>
<dbReference type="NCBIfam" id="TIGR01171">
    <property type="entry name" value="rplB_bact"/>
    <property type="match status" value="1"/>
</dbReference>
<dbReference type="InterPro" id="IPR022669">
    <property type="entry name" value="Ribosomal_uL2_C"/>
</dbReference>
<evidence type="ECO:0000259" key="9">
    <source>
        <dbReference type="SMART" id="SM01382"/>
    </source>
</evidence>
<evidence type="ECO:0000256" key="7">
    <source>
        <dbReference type="ARBA" id="ARBA00069872"/>
    </source>
</evidence>
<dbReference type="InterPro" id="IPR014722">
    <property type="entry name" value="Rib_uL2_dom2"/>
</dbReference>
<dbReference type="Gene3D" id="4.10.950.10">
    <property type="entry name" value="Ribosomal protein L2, domain 3"/>
    <property type="match status" value="1"/>
</dbReference>
<gene>
    <name evidence="11" type="ORF">BD311DRAFT_761638</name>
</gene>
<dbReference type="InterPro" id="IPR012340">
    <property type="entry name" value="NA-bd_OB-fold"/>
</dbReference>
<keyword evidence="5" id="KW-0687">Ribonucleoprotein</keyword>
<dbReference type="OrthoDB" id="268576at2759"/>
<keyword evidence="3 11" id="KW-0689">Ribosomal protein</keyword>
<protein>
    <recommendedName>
        <fullName evidence="7">Large ribosomal subunit protein uL2m</fullName>
    </recommendedName>
</protein>
<dbReference type="EMBL" id="ML143440">
    <property type="protein sequence ID" value="TBU26816.1"/>
    <property type="molecule type" value="Genomic_DNA"/>
</dbReference>
<evidence type="ECO:0000256" key="1">
    <source>
        <dbReference type="ARBA" id="ARBA00004173"/>
    </source>
</evidence>
<proteinExistence type="inferred from homology"/>
<dbReference type="SUPFAM" id="SSF50104">
    <property type="entry name" value="Translation proteins SH3-like domain"/>
    <property type="match status" value="1"/>
</dbReference>
<dbReference type="PANTHER" id="PTHR13691">
    <property type="entry name" value="RIBOSOMAL PROTEIN L2"/>
    <property type="match status" value="1"/>
</dbReference>
<dbReference type="GO" id="GO:0016740">
    <property type="term" value="F:transferase activity"/>
    <property type="evidence" value="ECO:0007669"/>
    <property type="project" value="InterPro"/>
</dbReference>
<dbReference type="SMART" id="SM01382">
    <property type="entry name" value="Ribosomal_L2_C"/>
    <property type="match status" value="1"/>
</dbReference>
<dbReference type="InterPro" id="IPR002171">
    <property type="entry name" value="Ribosomal_uL2"/>
</dbReference>
<evidence type="ECO:0000256" key="6">
    <source>
        <dbReference type="ARBA" id="ARBA00037226"/>
    </source>
</evidence>
<dbReference type="GO" id="GO:0005762">
    <property type="term" value="C:mitochondrial large ribosomal subunit"/>
    <property type="evidence" value="ECO:0007669"/>
    <property type="project" value="TreeGrafter"/>
</dbReference>
<evidence type="ECO:0000256" key="4">
    <source>
        <dbReference type="ARBA" id="ARBA00023128"/>
    </source>
</evidence>
<evidence type="ECO:0000256" key="3">
    <source>
        <dbReference type="ARBA" id="ARBA00022980"/>
    </source>
</evidence>
<evidence type="ECO:0000313" key="11">
    <source>
        <dbReference type="EMBL" id="TBU26816.1"/>
    </source>
</evidence>
<dbReference type="GO" id="GO:0003735">
    <property type="term" value="F:structural constituent of ribosome"/>
    <property type="evidence" value="ECO:0007669"/>
    <property type="project" value="InterPro"/>
</dbReference>
<feature type="compositionally biased region" description="Basic residues" evidence="8">
    <location>
        <begin position="360"/>
        <end position="370"/>
    </location>
</feature>
<organism evidence="11">
    <name type="scientific">Dichomitus squalens</name>
    <dbReference type="NCBI Taxonomy" id="114155"/>
    <lineage>
        <taxon>Eukaryota</taxon>
        <taxon>Fungi</taxon>
        <taxon>Dikarya</taxon>
        <taxon>Basidiomycota</taxon>
        <taxon>Agaricomycotina</taxon>
        <taxon>Agaricomycetes</taxon>
        <taxon>Polyporales</taxon>
        <taxon>Polyporaceae</taxon>
        <taxon>Dichomitus</taxon>
    </lineage>
</organism>
<dbReference type="SUPFAM" id="SSF50249">
    <property type="entry name" value="Nucleic acid-binding proteins"/>
    <property type="match status" value="1"/>
</dbReference>
<dbReference type="Gene3D" id="2.40.50.140">
    <property type="entry name" value="Nucleic acid-binding proteins"/>
    <property type="match status" value="1"/>
</dbReference>
<feature type="domain" description="Large ribosomal subunit protein uL2 C-terminal" evidence="9">
    <location>
        <begin position="249"/>
        <end position="379"/>
    </location>
</feature>
<keyword evidence="4" id="KW-0496">Mitochondrion</keyword>
<dbReference type="Proteomes" id="UP000292957">
    <property type="component" value="Unassembled WGS sequence"/>
</dbReference>
<dbReference type="InterPro" id="IPR005880">
    <property type="entry name" value="Ribosomal_uL2_bac/org-type"/>
</dbReference>
<feature type="domain" description="Large ribosomal subunit protein uL2 RNA-binding" evidence="10">
    <location>
        <begin position="115"/>
        <end position="196"/>
    </location>
</feature>
<comment type="similarity">
    <text evidence="2">Belongs to the universal ribosomal protein uL2 family.</text>
</comment>
<evidence type="ECO:0000256" key="2">
    <source>
        <dbReference type="ARBA" id="ARBA00005636"/>
    </source>
</evidence>
<dbReference type="Gene3D" id="2.30.30.30">
    <property type="match status" value="1"/>
</dbReference>
<dbReference type="FunFam" id="2.30.30.30:FF:000001">
    <property type="entry name" value="50S ribosomal protein L2"/>
    <property type="match status" value="1"/>
</dbReference>
<reference evidence="11" key="1">
    <citation type="submission" date="2019-01" db="EMBL/GenBank/DDBJ databases">
        <title>Draft genome sequences of three monokaryotic isolates of the white-rot basidiomycete fungus Dichomitus squalens.</title>
        <authorList>
            <consortium name="DOE Joint Genome Institute"/>
            <person name="Lopez S.C."/>
            <person name="Andreopoulos B."/>
            <person name="Pangilinan J."/>
            <person name="Lipzen A."/>
            <person name="Riley R."/>
            <person name="Ahrendt S."/>
            <person name="Ng V."/>
            <person name="Barry K."/>
            <person name="Daum C."/>
            <person name="Grigoriev I.V."/>
            <person name="Hilden K.S."/>
            <person name="Makela M.R."/>
            <person name="de Vries R.P."/>
        </authorList>
    </citation>
    <scope>NUCLEOTIDE SEQUENCE [LARGE SCALE GENOMIC DNA]</scope>
    <source>
        <strain evidence="11">OM18370.1</strain>
    </source>
</reference>
<evidence type="ECO:0000259" key="10">
    <source>
        <dbReference type="SMART" id="SM01383"/>
    </source>
</evidence>
<dbReference type="FunFam" id="4.10.950.10:FF:000001">
    <property type="entry name" value="50S ribosomal protein L2"/>
    <property type="match status" value="1"/>
</dbReference>
<feature type="compositionally biased region" description="Basic and acidic residues" evidence="8">
    <location>
        <begin position="400"/>
        <end position="413"/>
    </location>
</feature>
<dbReference type="InterPro" id="IPR014726">
    <property type="entry name" value="Ribosomal_uL2_dom3"/>
</dbReference>
<dbReference type="FunFam" id="2.40.50.140:FF:000128">
    <property type="entry name" value="50S ribosomal protein L2"/>
    <property type="match status" value="1"/>
</dbReference>
<dbReference type="Pfam" id="PF03947">
    <property type="entry name" value="Ribosomal_L2_C"/>
    <property type="match status" value="1"/>
</dbReference>
<feature type="region of interest" description="Disordered" evidence="8">
    <location>
        <begin position="351"/>
        <end position="413"/>
    </location>
</feature>
<dbReference type="InterPro" id="IPR008991">
    <property type="entry name" value="Translation_prot_SH3-like_sf"/>
</dbReference>
<dbReference type="SMART" id="SM01383">
    <property type="entry name" value="Ribosomal_L2"/>
    <property type="match status" value="1"/>
</dbReference>
<comment type="subcellular location">
    <subcellularLocation>
        <location evidence="1">Mitochondrion</location>
    </subcellularLocation>
</comment>